<dbReference type="AlphaFoldDB" id="A0A8S1IYP8"/>
<dbReference type="Gene3D" id="1.10.510.10">
    <property type="entry name" value="Transferase(Phosphotransferase) domain 1"/>
    <property type="match status" value="1"/>
</dbReference>
<dbReference type="InterPro" id="IPR011009">
    <property type="entry name" value="Kinase-like_dom_sf"/>
</dbReference>
<dbReference type="Pfam" id="PF07714">
    <property type="entry name" value="PK_Tyr_Ser-Thr"/>
    <property type="match status" value="1"/>
</dbReference>
<dbReference type="InterPro" id="IPR008266">
    <property type="entry name" value="Tyr_kinase_AS"/>
</dbReference>
<organism evidence="3 4">
    <name type="scientific">Ostreobium quekettii</name>
    <dbReference type="NCBI Taxonomy" id="121088"/>
    <lineage>
        <taxon>Eukaryota</taxon>
        <taxon>Viridiplantae</taxon>
        <taxon>Chlorophyta</taxon>
        <taxon>core chlorophytes</taxon>
        <taxon>Ulvophyceae</taxon>
        <taxon>TCBD clade</taxon>
        <taxon>Bryopsidales</taxon>
        <taxon>Ostreobineae</taxon>
        <taxon>Ostreobiaceae</taxon>
        <taxon>Ostreobium</taxon>
    </lineage>
</organism>
<evidence type="ECO:0000313" key="3">
    <source>
        <dbReference type="EMBL" id="CAD7699863.1"/>
    </source>
</evidence>
<dbReference type="InterPro" id="IPR051681">
    <property type="entry name" value="Ser/Thr_Kinases-Pseudokinases"/>
</dbReference>
<dbReference type="PANTHER" id="PTHR44329:SF214">
    <property type="entry name" value="PROTEIN KINASE DOMAIN-CONTAINING PROTEIN"/>
    <property type="match status" value="1"/>
</dbReference>
<dbReference type="Proteomes" id="UP000708148">
    <property type="component" value="Unassembled WGS sequence"/>
</dbReference>
<evidence type="ECO:0000256" key="1">
    <source>
        <dbReference type="SAM" id="SignalP"/>
    </source>
</evidence>
<evidence type="ECO:0000259" key="2">
    <source>
        <dbReference type="PROSITE" id="PS50011"/>
    </source>
</evidence>
<name>A0A8S1IYP8_9CHLO</name>
<evidence type="ECO:0000313" key="4">
    <source>
        <dbReference type="Proteomes" id="UP000708148"/>
    </source>
</evidence>
<comment type="caution">
    <text evidence="3">The sequence shown here is derived from an EMBL/GenBank/DDBJ whole genome shotgun (WGS) entry which is preliminary data.</text>
</comment>
<keyword evidence="1" id="KW-0732">Signal</keyword>
<keyword evidence="4" id="KW-1185">Reference proteome</keyword>
<dbReference type="InterPro" id="IPR000719">
    <property type="entry name" value="Prot_kinase_dom"/>
</dbReference>
<dbReference type="PANTHER" id="PTHR44329">
    <property type="entry name" value="SERINE/THREONINE-PROTEIN KINASE TNNI3K-RELATED"/>
    <property type="match status" value="1"/>
</dbReference>
<dbReference type="Gene3D" id="3.30.200.20">
    <property type="entry name" value="Phosphorylase Kinase, domain 1"/>
    <property type="match status" value="1"/>
</dbReference>
<feature type="signal peptide" evidence="1">
    <location>
        <begin position="1"/>
        <end position="28"/>
    </location>
</feature>
<sequence length="1105" mass="119929">MAGGGGGGLHWTALGVLAMLCAAGPARGADAPVGGLAAEVSEAKDLMTALSPRGLRGADRVVISRDIDLEPLAFVPRITVGRNATVCGAPGRGVVLGNPGDAFRLFTLNATVAWCNLTFDLTATRQRRGSRLETMLFDLAPAGTVVYRSAAFEVPNTLFTALRADLMKLEPDEGVWSGDGRTISVSEARLGQAELVDVTVVRRDNFTEEFPVEREIRSHGDWRRLLGASRKARRPYGVTVAGNVTLSTCLLRHRKDPALTIKRPLTLTADPDRDGPTWLVFKGGRDERAGFFDVQSQIRLVGVSYQDLGVDLRVLPEGSPGPGCSPSSCLLNIGDATRAVAAANNHSAFRHDWQTPGCRLVVVGGAMVHSCEFVQDFAELLLYSLHAIQNQTLLARSLYEPVQLVDFEIEDNHTIKFNGFMGWGMCLQDAVMTCNRSEPEGLAQPSCQDKKDIAAAQALNKDILDGQVEQTTASDSTYGSAQKPQITSTGVYVAILGGISAVFTALILGFWKKLRCPWEVPLLDCAESAGSVSVKVAEKGSYKGGPNEGSCRSDGDGGPNVDDFTKMVEGLVNRDTMIAAISKTATDFGDKCATVEGQIAAGGNGVVYKGQWRGVPVAIKTVIFQDMADRAGRQRQRVVFEAAISSSISHRNLVQTYSYSFKKLQSESFQVTGSHAPKDPKQLEIVMGSEYKNSIADWKLYIVQEYCDGGSLRECLDGQKAVDVLEGRPRLGVICQIALDVALGMQHLHTQHNIVHGDLTSKNILLKREPGCDPDSLGTAKVADFGLSIKMGELQSHVSNQHAGTPFYMAPELCHKGVLSKKADVFSFGVLMWEMYHSRKCYQATQNSGMQYHPRFPKFPTVCPLLYAMLCVVCLSPKPEDRPDFNFVAKVFAALKKQHDEGKFSNADGLRANNRGVAAGLGRMTAMKILELIAQQADIPLDDAKSACGSLSEQDMASPDEPEVPDDSLGAVHLPHSMDISWSPVAVLGGEPSKGSFAIQDWRVHLNEAYVSPLHCVVTVSEFKEQNGRAPSDEDMDFAWKATDSSNEIEIRMGEDTCKREMPLCKSQLPDHDSLFGGLVVAPFRPSASSRLRDSIRSERRNESQ</sequence>
<gene>
    <name evidence="3" type="ORF">OSTQU699_LOCUS5222</name>
</gene>
<dbReference type="GO" id="GO:0004674">
    <property type="term" value="F:protein serine/threonine kinase activity"/>
    <property type="evidence" value="ECO:0007669"/>
    <property type="project" value="TreeGrafter"/>
</dbReference>
<dbReference type="PROSITE" id="PS00109">
    <property type="entry name" value="PROTEIN_KINASE_TYR"/>
    <property type="match status" value="1"/>
</dbReference>
<dbReference type="OrthoDB" id="530519at2759"/>
<dbReference type="GO" id="GO:0005524">
    <property type="term" value="F:ATP binding"/>
    <property type="evidence" value="ECO:0007669"/>
    <property type="project" value="InterPro"/>
</dbReference>
<proteinExistence type="predicted"/>
<protein>
    <recommendedName>
        <fullName evidence="2">Protein kinase domain-containing protein</fullName>
    </recommendedName>
</protein>
<dbReference type="InterPro" id="IPR001245">
    <property type="entry name" value="Ser-Thr/Tyr_kinase_cat_dom"/>
</dbReference>
<dbReference type="EMBL" id="CAJHUC010001127">
    <property type="protein sequence ID" value="CAD7699863.1"/>
    <property type="molecule type" value="Genomic_DNA"/>
</dbReference>
<feature type="domain" description="Protein kinase" evidence="2">
    <location>
        <begin position="593"/>
        <end position="895"/>
    </location>
</feature>
<dbReference type="PROSITE" id="PS50011">
    <property type="entry name" value="PROTEIN_KINASE_DOM"/>
    <property type="match status" value="1"/>
</dbReference>
<feature type="chain" id="PRO_5035882372" description="Protein kinase domain-containing protein" evidence="1">
    <location>
        <begin position="29"/>
        <end position="1105"/>
    </location>
</feature>
<reference evidence="3" key="1">
    <citation type="submission" date="2020-12" db="EMBL/GenBank/DDBJ databases">
        <authorList>
            <person name="Iha C."/>
        </authorList>
    </citation>
    <scope>NUCLEOTIDE SEQUENCE</scope>
</reference>
<dbReference type="SUPFAM" id="SSF56112">
    <property type="entry name" value="Protein kinase-like (PK-like)"/>
    <property type="match status" value="1"/>
</dbReference>
<accession>A0A8S1IYP8</accession>